<evidence type="ECO:0000313" key="1">
    <source>
        <dbReference type="EMBL" id="GAI81908.1"/>
    </source>
</evidence>
<name>X1RMM9_9ZZZZ</name>
<protein>
    <recommendedName>
        <fullName evidence="2">Terminase large subunit gp17-like C-terminal domain-containing protein</fullName>
    </recommendedName>
</protein>
<dbReference type="EMBL" id="BARW01008220">
    <property type="protein sequence ID" value="GAI81908.1"/>
    <property type="molecule type" value="Genomic_DNA"/>
</dbReference>
<sequence length="221" mass="25864">GNMMIDCAGTKAKQSSYSAISIGDWNEEGKLHIPFAEKWKLYPMELYEKIIKIYEERKEMGRPIYLIGVEKEKYGIFLHDLVRVNNPRLPVTLLDIKNIPRPTRNKSVVVHYESGNIKSKPGLKDYEDEVLSWYMDKERGTDIFDTIYYHYQIKTVPPKPKEKPAFIPAIASDFERQVRRERESADAGLRQTRMLLFFLFLKNRILLPGEESSRQGHLPTR</sequence>
<organism evidence="1">
    <name type="scientific">marine sediment metagenome</name>
    <dbReference type="NCBI Taxonomy" id="412755"/>
    <lineage>
        <taxon>unclassified sequences</taxon>
        <taxon>metagenomes</taxon>
        <taxon>ecological metagenomes</taxon>
    </lineage>
</organism>
<feature type="non-terminal residue" evidence="1">
    <location>
        <position position="1"/>
    </location>
</feature>
<dbReference type="AlphaFoldDB" id="X1RMM9"/>
<comment type="caution">
    <text evidence="1">The sequence shown here is derived from an EMBL/GenBank/DDBJ whole genome shotgun (WGS) entry which is preliminary data.</text>
</comment>
<evidence type="ECO:0008006" key="2">
    <source>
        <dbReference type="Google" id="ProtNLM"/>
    </source>
</evidence>
<reference evidence="1" key="1">
    <citation type="journal article" date="2014" name="Front. Microbiol.">
        <title>High frequency of phylogenetically diverse reductive dehalogenase-homologous genes in deep subseafloor sedimentary metagenomes.</title>
        <authorList>
            <person name="Kawai M."/>
            <person name="Futagami T."/>
            <person name="Toyoda A."/>
            <person name="Takaki Y."/>
            <person name="Nishi S."/>
            <person name="Hori S."/>
            <person name="Arai W."/>
            <person name="Tsubouchi T."/>
            <person name="Morono Y."/>
            <person name="Uchiyama I."/>
            <person name="Ito T."/>
            <person name="Fujiyama A."/>
            <person name="Inagaki F."/>
            <person name="Takami H."/>
        </authorList>
    </citation>
    <scope>NUCLEOTIDE SEQUENCE</scope>
    <source>
        <strain evidence="1">Expedition CK06-06</strain>
    </source>
</reference>
<proteinExistence type="predicted"/>
<gene>
    <name evidence="1" type="ORF">S12H4_16922</name>
</gene>
<accession>X1RMM9</accession>